<sequence>MAWWGAGIGGTIGMLFGGPIGAIIGAGLGSSLTQDQPKLGGGQQKQIGFLVATFSMLAKIAKADGVVSRDEVEFINAFIKQELDLDAKSRQVAIQIFDRAKLDDTSIYKYAEQISEIFMQDDAMRETIYRVLFMTALADGELHPAEKEILELLPAYLHLHEGAYELLEAELMGNAGGGQSRRRSQSGQDYRRSSGSGFTADLDRYYKVLEVDKTATDSEVKSAFRKKAREYHPDKLASKGLPDGFLKFAKEQMQQFTEAHDAIVKSRKKK</sequence>
<dbReference type="Gene3D" id="1.10.3680.10">
    <property type="entry name" value="TerB-like"/>
    <property type="match status" value="1"/>
</dbReference>
<accession>A0A3B1CUD9</accession>
<protein>
    <submittedName>
        <fullName evidence="3">DnaJ-like protein DjlA</fullName>
    </submittedName>
</protein>
<proteinExistence type="predicted"/>
<dbReference type="SUPFAM" id="SSF158682">
    <property type="entry name" value="TerB-like"/>
    <property type="match status" value="1"/>
</dbReference>
<dbReference type="InterPro" id="IPR029024">
    <property type="entry name" value="TerB-like"/>
</dbReference>
<dbReference type="NCBIfam" id="NF006948">
    <property type="entry name" value="PRK09430.1"/>
    <property type="match status" value="1"/>
</dbReference>
<dbReference type="CDD" id="cd06257">
    <property type="entry name" value="DnaJ"/>
    <property type="match status" value="1"/>
</dbReference>
<dbReference type="PANTHER" id="PTHR24074">
    <property type="entry name" value="CO-CHAPERONE PROTEIN DJLA"/>
    <property type="match status" value="1"/>
</dbReference>
<dbReference type="InterPro" id="IPR036869">
    <property type="entry name" value="J_dom_sf"/>
</dbReference>
<gene>
    <name evidence="3" type="ORF">MNBD_NITROSPIRAE01-1233</name>
</gene>
<dbReference type="Pfam" id="PF05099">
    <property type="entry name" value="TerB"/>
    <property type="match status" value="1"/>
</dbReference>
<feature type="region of interest" description="Disordered" evidence="1">
    <location>
        <begin position="175"/>
        <end position="195"/>
    </location>
</feature>
<dbReference type="EMBL" id="UOGF01000007">
    <property type="protein sequence ID" value="VAX26260.1"/>
    <property type="molecule type" value="Genomic_DNA"/>
</dbReference>
<dbReference type="InterPro" id="IPR007791">
    <property type="entry name" value="DjlA_N"/>
</dbReference>
<dbReference type="Pfam" id="PF00226">
    <property type="entry name" value="DnaJ"/>
    <property type="match status" value="1"/>
</dbReference>
<dbReference type="SMART" id="SM00271">
    <property type="entry name" value="DnaJ"/>
    <property type="match status" value="1"/>
</dbReference>
<dbReference type="InterPro" id="IPR050817">
    <property type="entry name" value="DjlA_DnaK_co-chaperone"/>
</dbReference>
<dbReference type="AlphaFoldDB" id="A0A3B1CUD9"/>
<dbReference type="PROSITE" id="PS50076">
    <property type="entry name" value="DNAJ_2"/>
    <property type="match status" value="1"/>
</dbReference>
<organism evidence="3">
    <name type="scientific">hydrothermal vent metagenome</name>
    <dbReference type="NCBI Taxonomy" id="652676"/>
    <lineage>
        <taxon>unclassified sequences</taxon>
        <taxon>metagenomes</taxon>
        <taxon>ecological metagenomes</taxon>
    </lineage>
</organism>
<evidence type="ECO:0000256" key="1">
    <source>
        <dbReference type="SAM" id="MobiDB-lite"/>
    </source>
</evidence>
<evidence type="ECO:0000259" key="2">
    <source>
        <dbReference type="PROSITE" id="PS50076"/>
    </source>
</evidence>
<reference evidence="3" key="1">
    <citation type="submission" date="2018-06" db="EMBL/GenBank/DDBJ databases">
        <authorList>
            <person name="Zhirakovskaya E."/>
        </authorList>
    </citation>
    <scope>NUCLEOTIDE SEQUENCE</scope>
</reference>
<dbReference type="Gene3D" id="1.10.287.110">
    <property type="entry name" value="DnaJ domain"/>
    <property type="match status" value="1"/>
</dbReference>
<feature type="compositionally biased region" description="Low complexity" evidence="1">
    <location>
        <begin position="185"/>
        <end position="195"/>
    </location>
</feature>
<name>A0A3B1CUD9_9ZZZZ</name>
<feature type="domain" description="J" evidence="2">
    <location>
        <begin position="204"/>
        <end position="270"/>
    </location>
</feature>
<dbReference type="InterPro" id="IPR001623">
    <property type="entry name" value="DnaJ_domain"/>
</dbReference>
<dbReference type="SUPFAM" id="SSF46565">
    <property type="entry name" value="Chaperone J-domain"/>
    <property type="match status" value="1"/>
</dbReference>
<dbReference type="CDD" id="cd07316">
    <property type="entry name" value="terB_like_DjlA"/>
    <property type="match status" value="1"/>
</dbReference>
<dbReference type="PRINTS" id="PR00625">
    <property type="entry name" value="JDOMAIN"/>
</dbReference>
<evidence type="ECO:0000313" key="3">
    <source>
        <dbReference type="EMBL" id="VAX26260.1"/>
    </source>
</evidence>